<reference evidence="3" key="1">
    <citation type="submission" date="2016-12" db="EMBL/GenBank/DDBJ databases">
        <authorList>
            <person name="Varghese N."/>
            <person name="Submissions S."/>
        </authorList>
    </citation>
    <scope>NUCLEOTIDE SEQUENCE [LARGE SCALE GENOMIC DNA]</scope>
    <source>
        <strain evidence="3">DSM 11032</strain>
    </source>
</reference>
<dbReference type="Proteomes" id="UP000184391">
    <property type="component" value="Unassembled WGS sequence"/>
</dbReference>
<dbReference type="Pfam" id="PF05534">
    <property type="entry name" value="HicB"/>
    <property type="match status" value="1"/>
</dbReference>
<protein>
    <submittedName>
        <fullName evidence="2">HicB family protein</fullName>
    </submittedName>
</protein>
<feature type="region of interest" description="Disordered" evidence="1">
    <location>
        <begin position="104"/>
        <end position="126"/>
    </location>
</feature>
<evidence type="ECO:0000313" key="3">
    <source>
        <dbReference type="Proteomes" id="UP000184391"/>
    </source>
</evidence>
<evidence type="ECO:0000313" key="2">
    <source>
        <dbReference type="EMBL" id="SHN51100.1"/>
    </source>
</evidence>
<gene>
    <name evidence="2" type="ORF">SAMN02745193_00600</name>
</gene>
<dbReference type="InterPro" id="IPR010985">
    <property type="entry name" value="Ribbon_hlx_hlx"/>
</dbReference>
<evidence type="ECO:0000256" key="1">
    <source>
        <dbReference type="SAM" id="MobiDB-lite"/>
    </source>
</evidence>
<name>A0A1M7RY47_9SPHN</name>
<dbReference type="AlphaFoldDB" id="A0A1M7RY47"/>
<feature type="region of interest" description="Disordered" evidence="1">
    <location>
        <begin position="1"/>
        <end position="23"/>
    </location>
</feature>
<dbReference type="STRING" id="198312.SAMN02745193_00600"/>
<dbReference type="EMBL" id="FRDF01000003">
    <property type="protein sequence ID" value="SHN51100.1"/>
    <property type="molecule type" value="Genomic_DNA"/>
</dbReference>
<dbReference type="SUPFAM" id="SSF47598">
    <property type="entry name" value="Ribbon-helix-helix"/>
    <property type="match status" value="1"/>
</dbReference>
<dbReference type="GO" id="GO:0006355">
    <property type="term" value="P:regulation of DNA-templated transcription"/>
    <property type="evidence" value="ECO:0007669"/>
    <property type="project" value="InterPro"/>
</dbReference>
<organism evidence="2 3">
    <name type="scientific">Erythrobacter sanguineus</name>
    <dbReference type="NCBI Taxonomy" id="198312"/>
    <lineage>
        <taxon>Bacteria</taxon>
        <taxon>Pseudomonadati</taxon>
        <taxon>Pseudomonadota</taxon>
        <taxon>Alphaproteobacteria</taxon>
        <taxon>Sphingomonadales</taxon>
        <taxon>Erythrobacteraceae</taxon>
        <taxon>Erythrobacter/Porphyrobacter group</taxon>
        <taxon>Erythrobacter</taxon>
    </lineage>
</organism>
<feature type="region of interest" description="Disordered" evidence="1">
    <location>
        <begin position="49"/>
        <end position="90"/>
    </location>
</feature>
<proteinExistence type="predicted"/>
<accession>A0A1M7RY47</accession>
<feature type="compositionally biased region" description="Low complexity" evidence="1">
    <location>
        <begin position="65"/>
        <end position="88"/>
    </location>
</feature>
<sequence length="230" mass="24601">MSEPGFASLGPTLLARKGGAKPAMRPQIAPLVADEEEVAALADEQLEDLGWNDMGDGEGEHGDGADVVPINAAVAAADSDASQSPIVRRQQRRLEERVLADAVMTGPEDQTAEALDSVDNEHEPEADYEYDADAAEDDEAEQSLAPVIPAVKVPALVAAPARRPAKRAPLHNTERRAAFTLRLDPERHLKLRLAATMQGVSAQALLTEALDAMLAEFDDLDVIAAHLNRH</sequence>
<dbReference type="RefSeq" id="WP_072673180.1">
    <property type="nucleotide sequence ID" value="NZ_FRDF01000003.1"/>
</dbReference>
<keyword evidence="3" id="KW-1185">Reference proteome</keyword>
<dbReference type="InterPro" id="IPR008651">
    <property type="entry name" value="Uncharacterised_HicB"/>
</dbReference>